<dbReference type="GO" id="GO:0006103">
    <property type="term" value="P:2-oxoglutarate metabolic process"/>
    <property type="evidence" value="ECO:0007669"/>
    <property type="project" value="TreeGrafter"/>
</dbReference>
<dbReference type="Gene3D" id="3.50.50.60">
    <property type="entry name" value="FAD/NAD(P)-binding domain"/>
    <property type="match status" value="2"/>
</dbReference>
<proteinExistence type="inferred from homology"/>
<feature type="non-terminal residue" evidence="9">
    <location>
        <position position="1"/>
    </location>
</feature>
<comment type="similarity">
    <text evidence="2">Belongs to the class-I pyridine nucleotide-disulfide oxidoreductase family.</text>
</comment>
<dbReference type="SUPFAM" id="SSF51905">
    <property type="entry name" value="FAD/NAD(P)-binding domain"/>
    <property type="match status" value="1"/>
</dbReference>
<keyword evidence="6" id="KW-0520">NAD</keyword>
<dbReference type="InterPro" id="IPR036188">
    <property type="entry name" value="FAD/NAD-bd_sf"/>
</dbReference>
<reference evidence="9" key="1">
    <citation type="journal article" date="2014" name="Front. Microbiol.">
        <title>High frequency of phylogenetically diverse reductive dehalogenase-homologous genes in deep subseafloor sedimentary metagenomes.</title>
        <authorList>
            <person name="Kawai M."/>
            <person name="Futagami T."/>
            <person name="Toyoda A."/>
            <person name="Takaki Y."/>
            <person name="Nishi S."/>
            <person name="Hori S."/>
            <person name="Arai W."/>
            <person name="Tsubouchi T."/>
            <person name="Morono Y."/>
            <person name="Uchiyama I."/>
            <person name="Ito T."/>
            <person name="Fujiyama A."/>
            <person name="Inagaki F."/>
            <person name="Takami H."/>
        </authorList>
    </citation>
    <scope>NUCLEOTIDE SEQUENCE</scope>
    <source>
        <strain evidence="9">Expedition CK06-06</strain>
    </source>
</reference>
<dbReference type="InterPro" id="IPR016156">
    <property type="entry name" value="FAD/NAD-linked_Rdtase_dimer_sf"/>
</dbReference>
<accession>X1KH24</accession>
<dbReference type="Gene3D" id="3.30.390.30">
    <property type="match status" value="1"/>
</dbReference>
<evidence type="ECO:0000259" key="8">
    <source>
        <dbReference type="Pfam" id="PF07992"/>
    </source>
</evidence>
<dbReference type="InterPro" id="IPR004099">
    <property type="entry name" value="Pyr_nucl-diS_OxRdtase_dimer"/>
</dbReference>
<protein>
    <recommendedName>
        <fullName evidence="10">Dihydrolipoyl dehydrogenase</fullName>
    </recommendedName>
</protein>
<dbReference type="AlphaFoldDB" id="X1KH24"/>
<evidence type="ECO:0000256" key="2">
    <source>
        <dbReference type="ARBA" id="ARBA00007532"/>
    </source>
</evidence>
<dbReference type="PRINTS" id="PR00411">
    <property type="entry name" value="PNDRDTASEI"/>
</dbReference>
<dbReference type="PANTHER" id="PTHR22912">
    <property type="entry name" value="DISULFIDE OXIDOREDUCTASE"/>
    <property type="match status" value="1"/>
</dbReference>
<comment type="caution">
    <text evidence="9">The sequence shown here is derived from an EMBL/GenBank/DDBJ whole genome shotgun (WGS) entry which is preliminary data.</text>
</comment>
<feature type="domain" description="Pyridine nucleotide-disulphide oxidoreductase dimerisation" evidence="7">
    <location>
        <begin position="172"/>
        <end position="281"/>
    </location>
</feature>
<evidence type="ECO:0000313" key="9">
    <source>
        <dbReference type="EMBL" id="GAI05953.1"/>
    </source>
</evidence>
<evidence type="ECO:0000256" key="5">
    <source>
        <dbReference type="ARBA" id="ARBA00023002"/>
    </source>
</evidence>
<dbReference type="GO" id="GO:0050660">
    <property type="term" value="F:flavin adenine dinucleotide binding"/>
    <property type="evidence" value="ECO:0007669"/>
    <property type="project" value="TreeGrafter"/>
</dbReference>
<dbReference type="GO" id="GO:0004148">
    <property type="term" value="F:dihydrolipoyl dehydrogenase (NADH) activity"/>
    <property type="evidence" value="ECO:0007669"/>
    <property type="project" value="TreeGrafter"/>
</dbReference>
<sequence>NKIPESIAIVGAGAIGLEFAYFFNKMGTEVKIIEMLPHIAYQIDTEISSYLLKSLENEGIDFALASKVTKIDKNGISYTRENGKTEMMQSEFVLNATGRKPNLENIGLDEIGVLYDAEGIKTDLQGKTNVSGIWACGDVTGRCLLAHAATREGIVAVNNMFGKRDIMRYKAIPSVIYTSPEVASVGMTEQVLQQEEIGYKKNILSLNISGRFVAENGKKVGYVKVLTGSQYNEILGIHIIGEVASEMIYGMAAFIEMEMRVDDIREIVFPHPTVSEAIKEAICQIK</sequence>
<dbReference type="PANTHER" id="PTHR22912:SF217">
    <property type="entry name" value="DIHYDROLIPOYL DEHYDROGENASE"/>
    <property type="match status" value="1"/>
</dbReference>
<dbReference type="InterPro" id="IPR023753">
    <property type="entry name" value="FAD/NAD-binding_dom"/>
</dbReference>
<evidence type="ECO:0000259" key="7">
    <source>
        <dbReference type="Pfam" id="PF02852"/>
    </source>
</evidence>
<keyword evidence="3" id="KW-0285">Flavoprotein</keyword>
<keyword evidence="5" id="KW-0560">Oxidoreductase</keyword>
<dbReference type="PRINTS" id="PR00368">
    <property type="entry name" value="FADPNR"/>
</dbReference>
<dbReference type="Pfam" id="PF07992">
    <property type="entry name" value="Pyr_redox_2"/>
    <property type="match status" value="1"/>
</dbReference>
<name>X1KH24_9ZZZZ</name>
<comment type="cofactor">
    <cofactor evidence="1">
        <name>FAD</name>
        <dbReference type="ChEBI" id="CHEBI:57692"/>
    </cofactor>
</comment>
<evidence type="ECO:0000256" key="3">
    <source>
        <dbReference type="ARBA" id="ARBA00022630"/>
    </source>
</evidence>
<evidence type="ECO:0000256" key="6">
    <source>
        <dbReference type="ARBA" id="ARBA00023027"/>
    </source>
</evidence>
<feature type="domain" description="FAD/NAD(P)-binding" evidence="8">
    <location>
        <begin position="2"/>
        <end position="153"/>
    </location>
</feature>
<evidence type="ECO:0008006" key="10">
    <source>
        <dbReference type="Google" id="ProtNLM"/>
    </source>
</evidence>
<evidence type="ECO:0000256" key="4">
    <source>
        <dbReference type="ARBA" id="ARBA00022827"/>
    </source>
</evidence>
<dbReference type="SUPFAM" id="SSF55424">
    <property type="entry name" value="FAD/NAD-linked reductases, dimerisation (C-terminal) domain"/>
    <property type="match status" value="1"/>
</dbReference>
<dbReference type="Pfam" id="PF02852">
    <property type="entry name" value="Pyr_redox_dim"/>
    <property type="match status" value="1"/>
</dbReference>
<organism evidence="9">
    <name type="scientific">marine sediment metagenome</name>
    <dbReference type="NCBI Taxonomy" id="412755"/>
    <lineage>
        <taxon>unclassified sequences</taxon>
        <taxon>metagenomes</taxon>
        <taxon>ecological metagenomes</taxon>
    </lineage>
</organism>
<dbReference type="EMBL" id="BARV01009947">
    <property type="protein sequence ID" value="GAI05953.1"/>
    <property type="molecule type" value="Genomic_DNA"/>
</dbReference>
<dbReference type="FunFam" id="3.30.390.30:FF:000001">
    <property type="entry name" value="Dihydrolipoyl dehydrogenase"/>
    <property type="match status" value="1"/>
</dbReference>
<gene>
    <name evidence="9" type="ORF">S06H3_19424</name>
</gene>
<keyword evidence="4" id="KW-0274">FAD</keyword>
<evidence type="ECO:0000256" key="1">
    <source>
        <dbReference type="ARBA" id="ARBA00001974"/>
    </source>
</evidence>
<dbReference type="InterPro" id="IPR050151">
    <property type="entry name" value="Class-I_Pyr_Nuc-Dis_Oxidored"/>
</dbReference>